<dbReference type="SUPFAM" id="SSF53335">
    <property type="entry name" value="S-adenosyl-L-methionine-dependent methyltransferases"/>
    <property type="match status" value="1"/>
</dbReference>
<dbReference type="OrthoDB" id="3216820at2"/>
<dbReference type="PIRSF" id="PIRSF017393">
    <property type="entry name" value="MTase_SAV2177"/>
    <property type="match status" value="1"/>
</dbReference>
<dbReference type="EMBL" id="FOVH01000015">
    <property type="protein sequence ID" value="SFP61693.1"/>
    <property type="molecule type" value="Genomic_DNA"/>
</dbReference>
<dbReference type="GO" id="GO:0008168">
    <property type="term" value="F:methyltransferase activity"/>
    <property type="evidence" value="ECO:0007669"/>
    <property type="project" value="UniProtKB-KW"/>
</dbReference>
<protein>
    <submittedName>
        <fullName evidence="2">S-adenosyl methyltransferase</fullName>
    </submittedName>
</protein>
<evidence type="ECO:0000313" key="2">
    <source>
        <dbReference type="EMBL" id="SFP61693.1"/>
    </source>
</evidence>
<dbReference type="InterPro" id="IPR006764">
    <property type="entry name" value="SAM_dep_MeTrfase_SAV2177_type"/>
</dbReference>
<organism evidence="2 3">
    <name type="scientific">Actinomadura madurae</name>
    <dbReference type="NCBI Taxonomy" id="1993"/>
    <lineage>
        <taxon>Bacteria</taxon>
        <taxon>Bacillati</taxon>
        <taxon>Actinomycetota</taxon>
        <taxon>Actinomycetes</taxon>
        <taxon>Streptosporangiales</taxon>
        <taxon>Thermomonosporaceae</taxon>
        <taxon>Actinomadura</taxon>
    </lineage>
</organism>
<proteinExistence type="predicted"/>
<dbReference type="FunCoup" id="A0A1I5RT77">
    <property type="interactions" value="1"/>
</dbReference>
<name>A0A1I5RT77_9ACTN</name>
<dbReference type="eggNOG" id="COG4106">
    <property type="taxonomic scope" value="Bacteria"/>
</dbReference>
<dbReference type="STRING" id="1993.SAMN04489713_115237"/>
<dbReference type="AlphaFoldDB" id="A0A1I5RT77"/>
<dbReference type="RefSeq" id="WP_021599449.1">
    <property type="nucleotide sequence ID" value="NZ_CP083237.1"/>
</dbReference>
<dbReference type="Proteomes" id="UP000183413">
    <property type="component" value="Unassembled WGS sequence"/>
</dbReference>
<keyword evidence="2" id="KW-0489">Methyltransferase</keyword>
<reference evidence="2 3" key="1">
    <citation type="submission" date="2016-10" db="EMBL/GenBank/DDBJ databases">
        <authorList>
            <person name="de Groot N.N."/>
        </authorList>
    </citation>
    <scope>NUCLEOTIDE SEQUENCE [LARGE SCALE GENOMIC DNA]</scope>
    <source>
        <strain evidence="2 3">DSM 43067</strain>
    </source>
</reference>
<keyword evidence="2" id="KW-0808">Transferase</keyword>
<dbReference type="InParanoid" id="A0A1I5RT77"/>
<evidence type="ECO:0000256" key="1">
    <source>
        <dbReference type="SAM" id="MobiDB-lite"/>
    </source>
</evidence>
<gene>
    <name evidence="2" type="ORF">SAMN04489713_115237</name>
</gene>
<feature type="region of interest" description="Disordered" evidence="1">
    <location>
        <begin position="240"/>
        <end position="261"/>
    </location>
</feature>
<accession>A0A1I5RT77</accession>
<keyword evidence="3" id="KW-1185">Reference proteome</keyword>
<dbReference type="InterPro" id="IPR029063">
    <property type="entry name" value="SAM-dependent_MTases_sf"/>
</dbReference>
<dbReference type="GO" id="GO:0032259">
    <property type="term" value="P:methylation"/>
    <property type="evidence" value="ECO:0007669"/>
    <property type="project" value="UniProtKB-KW"/>
</dbReference>
<dbReference type="Gene3D" id="3.40.50.150">
    <property type="entry name" value="Vaccinia Virus protein VP39"/>
    <property type="match status" value="1"/>
</dbReference>
<dbReference type="Pfam" id="PF04672">
    <property type="entry name" value="Methyltransf_19"/>
    <property type="match status" value="1"/>
</dbReference>
<sequence length="280" mass="30462">MNDAWAPTGIDTSTPSPARMYDYCLGGKDNFAVDRAAVLGFVTQFNEGLDVTRENRQFLYRVVRYLAEEEGIRQFLDMGSGLPTQANVHQVAQRFQPDAHVVYVDSDPIVLAHGRALLSAESTTVIQADMTDPGDVLAHHDVRRLIDFDRPVAALFLSVAHSIPDDEQVRGMFAATADALVPGSFLAMSQFVGADREAADAHTGKATEMGLAWKTRTVEDFRPLVPDLEPVPPGLVDVADWRPDPDQPPPATVDAPLQPFLGAAGENKQVKEFGGVLRKG</sequence>
<evidence type="ECO:0000313" key="3">
    <source>
        <dbReference type="Proteomes" id="UP000183413"/>
    </source>
</evidence>
<dbReference type="GeneID" id="99654896"/>